<sequence>TVGDRPFSSGLIHFLAVLGIDEEMNRLRTAGDFSYMLAGVVYCTRAIAVEVLLPSVDREKQGNTERKRFLRERRHFLADGSYSPMSTMISLLAYAKSIALNTGNSASTQWSRDTRVLRLHGRPIVLERFKEMIHGVVAEAERVLWEEVMHAELGERFTVPLDDIEDDVTFTKRGYSFVSRPGNGLSAGLDWIVGKLANSVEGQKLRLNGRWQPRAVRQYIRRVDSFLELLLFLVHTTGGQPPRGTEITTARHRNGFLQDRNIFVMDGQVVFVSRYHKTQSLWDKPRVIPRFLPWRVGQLVSIFLAYVCPLKEHLVAKMLGGGWSDHVWAGANGPWETDRLTRVIVQESAIGLGCRLTTLDYRHAAITIGRQFVGEQFGHGYQEQVGEEDIEEPEMELDSGLELQAGRTEKIGVQTYGVPIDIVQHLSLRSVKFFRQLSEGWHSFINLSSSWEQEKARQEKKNGLLVTCWEGDGIKKCKEAFRSRNNITKKEGKDGW</sequence>
<gene>
    <name evidence="1" type="ORF">LTR16_001602</name>
</gene>
<reference evidence="1 2" key="1">
    <citation type="submission" date="2023-08" db="EMBL/GenBank/DDBJ databases">
        <title>Black Yeasts Isolated from many extreme environments.</title>
        <authorList>
            <person name="Coleine C."/>
            <person name="Stajich J.E."/>
            <person name="Selbmann L."/>
        </authorList>
    </citation>
    <scope>NUCLEOTIDE SEQUENCE [LARGE SCALE GENOMIC DNA]</scope>
    <source>
        <strain evidence="1 2">CCFEE 536</strain>
    </source>
</reference>
<evidence type="ECO:0000313" key="2">
    <source>
        <dbReference type="Proteomes" id="UP001357485"/>
    </source>
</evidence>
<accession>A0ABR0M0U6</accession>
<protein>
    <submittedName>
        <fullName evidence="1">Uncharacterized protein</fullName>
    </submittedName>
</protein>
<feature type="non-terminal residue" evidence="1">
    <location>
        <position position="1"/>
    </location>
</feature>
<dbReference type="Proteomes" id="UP001357485">
    <property type="component" value="Unassembled WGS sequence"/>
</dbReference>
<comment type="caution">
    <text evidence="1">The sequence shown here is derived from an EMBL/GenBank/DDBJ whole genome shotgun (WGS) entry which is preliminary data.</text>
</comment>
<evidence type="ECO:0000313" key="1">
    <source>
        <dbReference type="EMBL" id="KAK5257114.1"/>
    </source>
</evidence>
<dbReference type="EMBL" id="JAVRRA010008298">
    <property type="protein sequence ID" value="KAK5257114.1"/>
    <property type="molecule type" value="Genomic_DNA"/>
</dbReference>
<proteinExistence type="predicted"/>
<keyword evidence="2" id="KW-1185">Reference proteome</keyword>
<organism evidence="1 2">
    <name type="scientific">Cryomyces antarcticus</name>
    <dbReference type="NCBI Taxonomy" id="329879"/>
    <lineage>
        <taxon>Eukaryota</taxon>
        <taxon>Fungi</taxon>
        <taxon>Dikarya</taxon>
        <taxon>Ascomycota</taxon>
        <taxon>Pezizomycotina</taxon>
        <taxon>Dothideomycetes</taxon>
        <taxon>Dothideomycetes incertae sedis</taxon>
        <taxon>Cryomyces</taxon>
    </lineage>
</organism>
<name>A0ABR0M0U6_9PEZI</name>